<sequence>CKDCRRDYYNENKDRINARRRAWRKRVKNYWKQTDPEKLRRNTMRYYYRLREKLFNHLSDGTPKFSDKYACESLVPFYLFGGYEDGCVVVDRVL</sequence>
<dbReference type="AlphaFoldDB" id="X1SKR8"/>
<gene>
    <name evidence="1" type="ORF">S12H4_24620</name>
</gene>
<comment type="caution">
    <text evidence="1">The sequence shown here is derived from an EMBL/GenBank/DDBJ whole genome shotgun (WGS) entry which is preliminary data.</text>
</comment>
<protein>
    <submittedName>
        <fullName evidence="1">Uncharacterized protein</fullName>
    </submittedName>
</protein>
<organism evidence="1">
    <name type="scientific">marine sediment metagenome</name>
    <dbReference type="NCBI Taxonomy" id="412755"/>
    <lineage>
        <taxon>unclassified sequences</taxon>
        <taxon>metagenomes</taxon>
        <taxon>ecological metagenomes</taxon>
    </lineage>
</organism>
<reference evidence="1" key="1">
    <citation type="journal article" date="2014" name="Front. Microbiol.">
        <title>High frequency of phylogenetically diverse reductive dehalogenase-homologous genes in deep subseafloor sedimentary metagenomes.</title>
        <authorList>
            <person name="Kawai M."/>
            <person name="Futagami T."/>
            <person name="Toyoda A."/>
            <person name="Takaki Y."/>
            <person name="Nishi S."/>
            <person name="Hori S."/>
            <person name="Arai W."/>
            <person name="Tsubouchi T."/>
            <person name="Morono Y."/>
            <person name="Uchiyama I."/>
            <person name="Ito T."/>
            <person name="Fujiyama A."/>
            <person name="Inagaki F."/>
            <person name="Takami H."/>
        </authorList>
    </citation>
    <scope>NUCLEOTIDE SEQUENCE</scope>
    <source>
        <strain evidence="1">Expedition CK06-06</strain>
    </source>
</reference>
<feature type="non-terminal residue" evidence="1">
    <location>
        <position position="1"/>
    </location>
</feature>
<accession>X1SKR8</accession>
<name>X1SKR8_9ZZZZ</name>
<evidence type="ECO:0000313" key="1">
    <source>
        <dbReference type="EMBL" id="GAI79761.1"/>
    </source>
</evidence>
<proteinExistence type="predicted"/>
<dbReference type="EMBL" id="BARW01013422">
    <property type="protein sequence ID" value="GAI79761.1"/>
    <property type="molecule type" value="Genomic_DNA"/>
</dbReference>